<comment type="caution">
    <text evidence="2">The sequence shown here is derived from an EMBL/GenBank/DDBJ whole genome shotgun (WGS) entry which is preliminary data.</text>
</comment>
<evidence type="ECO:0000313" key="2">
    <source>
        <dbReference type="EMBL" id="ERJ20529.1"/>
    </source>
</evidence>
<accession>U2FXH8</accession>
<dbReference type="PANTHER" id="PTHR43451:SF1">
    <property type="entry name" value="ACETYLTRANSFERASE"/>
    <property type="match status" value="1"/>
</dbReference>
<dbReference type="InterPro" id="IPR052564">
    <property type="entry name" value="N-acetyltrans/Recomb-assoc"/>
</dbReference>
<reference evidence="2 3" key="2">
    <citation type="journal article" date="2013" name="PLoS ONE">
        <title>INDIGO - INtegrated Data Warehouse of MIcrobial GenOmes with Examples from the Red Sea Extremophiles.</title>
        <authorList>
            <person name="Alam I."/>
            <person name="Antunes A."/>
            <person name="Kamau A.A."/>
            <person name="Ba Alawi W."/>
            <person name="Kalkatawi M."/>
            <person name="Stingl U."/>
            <person name="Bajic V.B."/>
        </authorList>
    </citation>
    <scope>NUCLEOTIDE SEQUENCE [LARGE SCALE GENOMIC DNA]</scope>
    <source>
        <strain evidence="2 3">E1L3A</strain>
    </source>
</reference>
<dbReference type="CDD" id="cd04301">
    <property type="entry name" value="NAT_SF"/>
    <property type="match status" value="1"/>
</dbReference>
<dbReference type="SUPFAM" id="SSF55729">
    <property type="entry name" value="Acyl-CoA N-acyltransferases (Nat)"/>
    <property type="match status" value="1"/>
</dbReference>
<dbReference type="AlphaFoldDB" id="U2FXH8"/>
<dbReference type="GO" id="GO:0016747">
    <property type="term" value="F:acyltransferase activity, transferring groups other than amino-acyl groups"/>
    <property type="evidence" value="ECO:0007669"/>
    <property type="project" value="InterPro"/>
</dbReference>
<evidence type="ECO:0000313" key="3">
    <source>
        <dbReference type="Proteomes" id="UP000006242"/>
    </source>
</evidence>
<name>U2FXH8_9GAMM</name>
<dbReference type="EMBL" id="AFNV02000003">
    <property type="protein sequence ID" value="ERJ20529.1"/>
    <property type="molecule type" value="Genomic_DNA"/>
</dbReference>
<dbReference type="PROSITE" id="PS51186">
    <property type="entry name" value="GNAT"/>
    <property type="match status" value="1"/>
</dbReference>
<dbReference type="Gene3D" id="3.40.630.30">
    <property type="match status" value="1"/>
</dbReference>
<dbReference type="PANTHER" id="PTHR43451">
    <property type="entry name" value="ACETYLTRANSFERASE (GNAT) FAMILY PROTEIN"/>
    <property type="match status" value="1"/>
</dbReference>
<dbReference type="RefSeq" id="WP_006914071.1">
    <property type="nucleotide sequence ID" value="NZ_AFNV02000003.1"/>
</dbReference>
<protein>
    <submittedName>
        <fullName evidence="2">Acetyltransferase protein</fullName>
    </submittedName>
</protein>
<keyword evidence="3" id="KW-1185">Reference proteome</keyword>
<reference evidence="2 3" key="1">
    <citation type="journal article" date="2011" name="J. Bacteriol.">
        <title>Genome sequence of Salinisphaera shabanensis, a gammaproteobacterium from the harsh, variable environment of the brine-seawater interface of the Shaban Deep in the Red Sea.</title>
        <authorList>
            <person name="Antunes A."/>
            <person name="Alam I."/>
            <person name="Bajic V.B."/>
            <person name="Stingl U."/>
        </authorList>
    </citation>
    <scope>NUCLEOTIDE SEQUENCE [LARGE SCALE GENOMIC DNA]</scope>
    <source>
        <strain evidence="2 3">E1L3A</strain>
    </source>
</reference>
<sequence>MTDPIRVRRFREGDEPALFEIFHSAVHQIARRDYTPRQIEAWAPRTLDENAWREHIRVLQPFVAVRYGRPVGYADLQRNGYIDHFFVCGDHPRQGIGHALMAAIETQARHWQLGELSADVSLTAEAFFSRYGFQVVERQSRTVRGVALANARMHRVLRS</sequence>
<organism evidence="2 3">
    <name type="scientific">Salinisphaera shabanensis E1L3A</name>
    <dbReference type="NCBI Taxonomy" id="1033802"/>
    <lineage>
        <taxon>Bacteria</taxon>
        <taxon>Pseudomonadati</taxon>
        <taxon>Pseudomonadota</taxon>
        <taxon>Gammaproteobacteria</taxon>
        <taxon>Salinisphaerales</taxon>
        <taxon>Salinisphaeraceae</taxon>
        <taxon>Salinisphaera</taxon>
    </lineage>
</organism>
<feature type="domain" description="N-acetyltransferase" evidence="1">
    <location>
        <begin position="5"/>
        <end position="158"/>
    </location>
</feature>
<dbReference type="STRING" id="1033802.SSPSH_000639"/>
<dbReference type="Proteomes" id="UP000006242">
    <property type="component" value="Unassembled WGS sequence"/>
</dbReference>
<evidence type="ECO:0000259" key="1">
    <source>
        <dbReference type="PROSITE" id="PS51186"/>
    </source>
</evidence>
<dbReference type="InterPro" id="IPR016181">
    <property type="entry name" value="Acyl_CoA_acyltransferase"/>
</dbReference>
<gene>
    <name evidence="2" type="ORF">SSPSH_000639</name>
</gene>
<proteinExistence type="predicted"/>
<dbReference type="eggNOG" id="COG0456">
    <property type="taxonomic scope" value="Bacteria"/>
</dbReference>
<dbReference type="InterPro" id="IPR000182">
    <property type="entry name" value="GNAT_dom"/>
</dbReference>
<dbReference type="Pfam" id="PF13673">
    <property type="entry name" value="Acetyltransf_10"/>
    <property type="match status" value="1"/>
</dbReference>